<organism evidence="5 6">
    <name type="scientific">Marinobacter confluentis</name>
    <dbReference type="NCBI Taxonomy" id="1697557"/>
    <lineage>
        <taxon>Bacteria</taxon>
        <taxon>Pseudomonadati</taxon>
        <taxon>Pseudomonadota</taxon>
        <taxon>Gammaproteobacteria</taxon>
        <taxon>Pseudomonadales</taxon>
        <taxon>Marinobacteraceae</taxon>
        <taxon>Marinobacter</taxon>
    </lineage>
</organism>
<keyword evidence="6" id="KW-1185">Reference proteome</keyword>
<reference evidence="5 6" key="1">
    <citation type="submission" date="2019-04" db="EMBL/GenBank/DDBJ databases">
        <authorList>
            <person name="Park S."/>
            <person name="Yoon J.-H."/>
        </authorList>
    </citation>
    <scope>NUCLEOTIDE SEQUENCE [LARGE SCALE GENOMIC DNA]</scope>
    <source>
        <strain evidence="5 6">HJM-18</strain>
    </source>
</reference>
<dbReference type="Proteomes" id="UP000298325">
    <property type="component" value="Unassembled WGS sequence"/>
</dbReference>
<proteinExistence type="predicted"/>
<evidence type="ECO:0000313" key="5">
    <source>
        <dbReference type="EMBL" id="TGN38271.1"/>
    </source>
</evidence>
<dbReference type="Pfam" id="PF00353">
    <property type="entry name" value="HemolysinCabind"/>
    <property type="match status" value="2"/>
</dbReference>
<dbReference type="RefSeq" id="WP_135804399.1">
    <property type="nucleotide sequence ID" value="NZ_SRPF01000006.1"/>
</dbReference>
<dbReference type="OrthoDB" id="1676884at2"/>
<evidence type="ECO:0000256" key="2">
    <source>
        <dbReference type="ARBA" id="ARBA00022525"/>
    </source>
</evidence>
<protein>
    <submittedName>
        <fullName evidence="5">Calcium-binding protein</fullName>
    </submittedName>
</protein>
<dbReference type="PRINTS" id="PR00313">
    <property type="entry name" value="CABNDNGRPT"/>
</dbReference>
<keyword evidence="3" id="KW-0106">Calcium</keyword>
<dbReference type="SUPFAM" id="SSF51120">
    <property type="entry name" value="beta-Roll"/>
    <property type="match status" value="1"/>
</dbReference>
<comment type="caution">
    <text evidence="5">The sequence shown here is derived from an EMBL/GenBank/DDBJ whole genome shotgun (WGS) entry which is preliminary data.</text>
</comment>
<dbReference type="InterPro" id="IPR050557">
    <property type="entry name" value="RTX_toxin/Mannuronan_C5-epim"/>
</dbReference>
<dbReference type="EMBL" id="SRPF01000006">
    <property type="protein sequence ID" value="TGN38271.1"/>
    <property type="molecule type" value="Genomic_DNA"/>
</dbReference>
<evidence type="ECO:0000313" key="6">
    <source>
        <dbReference type="Proteomes" id="UP000298325"/>
    </source>
</evidence>
<dbReference type="GO" id="GO:0005509">
    <property type="term" value="F:calcium ion binding"/>
    <property type="evidence" value="ECO:0007669"/>
    <property type="project" value="InterPro"/>
</dbReference>
<dbReference type="InterPro" id="IPR001343">
    <property type="entry name" value="Hemolysn_Ca-bd"/>
</dbReference>
<dbReference type="GO" id="GO:0005576">
    <property type="term" value="C:extracellular region"/>
    <property type="evidence" value="ECO:0007669"/>
    <property type="project" value="UniProtKB-SubCell"/>
</dbReference>
<gene>
    <name evidence="5" type="ORF">E5Q11_15685</name>
</gene>
<feature type="region of interest" description="Disordered" evidence="4">
    <location>
        <begin position="259"/>
        <end position="280"/>
    </location>
</feature>
<accession>A0A4Z1C532</accession>
<sequence length="484" mass="51904">MQLKQGCLHLVEAYYEVVNDSANETISFDEAIEEFGSFELVTGPDGESVRVFKDEEGRVAYIIRSGDIDRSDATADEDSFEISLVQGINLVTGALDYFTDELGRVLGTYQLQNTLESVEENQLPGGRLELEYIAEKSASELEALFQSDPAVRFALTKGNVYAIREDLAVYDSSELAPENFSDEYIRDRIRFMEALRFDSNEEDTAFRDLESGLSAGANPSSGLFGERVIFGSERDEVIEGSEFGEDKLYGGGGRDVLSGLGEDDHLEGNEGKDTLIGGAGDDILVGGEGNDQLTGGTGFDEYRFRPGDGADTVYDIDGLGRILIGDDTELVGTNEVAALEEGNTVWKSADGETVYTLVDGSLDEGTLEITGPGFEADDSITIQKFRNGYLGINLNPERDITLTPGDGGSSTTLVEGGARAFQLELNRPAEAGDRIVLSLGGEGADAVVARFGGDVLRFAEGKVTVEVRFTACAGAAHSSSKLAC</sequence>
<dbReference type="InterPro" id="IPR018511">
    <property type="entry name" value="Hemolysin-typ_Ca-bd_CS"/>
</dbReference>
<dbReference type="AlphaFoldDB" id="A0A4Z1C532"/>
<dbReference type="PANTHER" id="PTHR38340">
    <property type="entry name" value="S-LAYER PROTEIN"/>
    <property type="match status" value="1"/>
</dbReference>
<dbReference type="PROSITE" id="PS00330">
    <property type="entry name" value="HEMOLYSIN_CALCIUM"/>
    <property type="match status" value="3"/>
</dbReference>
<dbReference type="PANTHER" id="PTHR38340:SF1">
    <property type="entry name" value="S-LAYER PROTEIN"/>
    <property type="match status" value="1"/>
</dbReference>
<evidence type="ECO:0000256" key="3">
    <source>
        <dbReference type="ARBA" id="ARBA00022837"/>
    </source>
</evidence>
<dbReference type="InterPro" id="IPR011049">
    <property type="entry name" value="Serralysin-like_metalloprot_C"/>
</dbReference>
<dbReference type="Gene3D" id="2.150.10.10">
    <property type="entry name" value="Serralysin-like metalloprotease, C-terminal"/>
    <property type="match status" value="1"/>
</dbReference>
<evidence type="ECO:0000256" key="1">
    <source>
        <dbReference type="ARBA" id="ARBA00004613"/>
    </source>
</evidence>
<keyword evidence="2" id="KW-0964">Secreted</keyword>
<comment type="subcellular location">
    <subcellularLocation>
        <location evidence="1">Secreted</location>
    </subcellularLocation>
</comment>
<name>A0A4Z1C532_9GAMM</name>
<feature type="compositionally biased region" description="Basic and acidic residues" evidence="4">
    <location>
        <begin position="262"/>
        <end position="273"/>
    </location>
</feature>
<evidence type="ECO:0000256" key="4">
    <source>
        <dbReference type="SAM" id="MobiDB-lite"/>
    </source>
</evidence>